<gene>
    <name evidence="4" type="ORF">BCR41DRAFT_342607</name>
</gene>
<dbReference type="GO" id="GO:0006629">
    <property type="term" value="P:lipid metabolic process"/>
    <property type="evidence" value="ECO:0007669"/>
    <property type="project" value="EnsemblFungi"/>
</dbReference>
<comment type="caution">
    <text evidence="4">The sequence shown here is derived from an EMBL/GenBank/DDBJ whole genome shotgun (WGS) entry which is preliminary data.</text>
</comment>
<dbReference type="InterPro" id="IPR000639">
    <property type="entry name" value="Epox_hydrolase-like"/>
</dbReference>
<organism evidence="4 5">
    <name type="scientific">Lobosporangium transversale</name>
    <dbReference type="NCBI Taxonomy" id="64571"/>
    <lineage>
        <taxon>Eukaryota</taxon>
        <taxon>Fungi</taxon>
        <taxon>Fungi incertae sedis</taxon>
        <taxon>Mucoromycota</taxon>
        <taxon>Mortierellomycotina</taxon>
        <taxon>Mortierellomycetes</taxon>
        <taxon>Mortierellales</taxon>
        <taxon>Mortierellaceae</taxon>
        <taxon>Lobosporangium</taxon>
    </lineage>
</organism>
<evidence type="ECO:0000313" key="4">
    <source>
        <dbReference type="EMBL" id="ORZ00028.1"/>
    </source>
</evidence>
<dbReference type="InParanoid" id="A0A1Y2G7N6"/>
<dbReference type="Proteomes" id="UP000193648">
    <property type="component" value="Unassembled WGS sequence"/>
</dbReference>
<dbReference type="InterPro" id="IPR000073">
    <property type="entry name" value="AB_hydrolase_1"/>
</dbReference>
<dbReference type="PRINTS" id="PR00412">
    <property type="entry name" value="EPOXHYDRLASE"/>
</dbReference>
<reference evidence="4 5" key="1">
    <citation type="submission" date="2016-07" db="EMBL/GenBank/DDBJ databases">
        <title>Pervasive Adenine N6-methylation of Active Genes in Fungi.</title>
        <authorList>
            <consortium name="DOE Joint Genome Institute"/>
            <person name="Mondo S.J."/>
            <person name="Dannebaum R.O."/>
            <person name="Kuo R.C."/>
            <person name="Labutti K."/>
            <person name="Haridas S."/>
            <person name="Kuo A."/>
            <person name="Salamov A."/>
            <person name="Ahrendt S.R."/>
            <person name="Lipzen A."/>
            <person name="Sullivan W."/>
            <person name="Andreopoulos W.B."/>
            <person name="Clum A."/>
            <person name="Lindquist E."/>
            <person name="Daum C."/>
            <person name="Ramamoorthy G.K."/>
            <person name="Gryganskyi A."/>
            <person name="Culley D."/>
            <person name="Magnuson J.K."/>
            <person name="James T.Y."/>
            <person name="O'Malley M.A."/>
            <person name="Stajich J.E."/>
            <person name="Spatafora J.W."/>
            <person name="Visel A."/>
            <person name="Grigoriev I.V."/>
        </authorList>
    </citation>
    <scope>NUCLEOTIDE SEQUENCE [LARGE SCALE GENOMIC DNA]</scope>
    <source>
        <strain evidence="4 5">NRRL 3116</strain>
    </source>
</reference>
<name>A0A1Y2G7N6_9FUNG</name>
<proteinExistence type="inferred from homology"/>
<evidence type="ECO:0000256" key="2">
    <source>
        <dbReference type="ARBA" id="ARBA00022801"/>
    </source>
</evidence>
<sequence>MLSPIFKTLPLRGFLRTPQTVTIAIAAARPFSTSTNLSSPVTLSFADVPKPVPQEAAKSQPIVILHGLFGSKQNWKSLSKAMASRLNTQVIALDLRNHGESGHSQVHDYSHMMIDVAHFLKERNLENPIIIGHSMGGKVAMTIALNQTPIDRLIVVDIAPINAKIPSEFAKYVESLKEIQAARIRRQSEADDILKKAVPDVGVRQFLLTNLKRDTLNDTFNFRVPLETIGNSLSKLGQFDFVPGQAEYSGKALFIKGNKSDYITEKGIELIKSLFPNARIEGLEAGHWTHAEKPEEFLKLVTEFAQEK</sequence>
<accession>A0A1Y2G7N6</accession>
<dbReference type="SUPFAM" id="SSF53474">
    <property type="entry name" value="alpha/beta-Hydrolases"/>
    <property type="match status" value="1"/>
</dbReference>
<keyword evidence="2 4" id="KW-0378">Hydrolase</keyword>
<dbReference type="AlphaFoldDB" id="A0A1Y2G7N6"/>
<dbReference type="PANTHER" id="PTHR46118">
    <property type="entry name" value="PROTEIN ABHD11"/>
    <property type="match status" value="1"/>
</dbReference>
<dbReference type="STRING" id="64571.A0A1Y2G7N6"/>
<evidence type="ECO:0000259" key="3">
    <source>
        <dbReference type="Pfam" id="PF00561"/>
    </source>
</evidence>
<dbReference type="Gene3D" id="3.40.50.1820">
    <property type="entry name" value="alpha/beta hydrolase"/>
    <property type="match status" value="1"/>
</dbReference>
<evidence type="ECO:0000256" key="1">
    <source>
        <dbReference type="ARBA" id="ARBA00008645"/>
    </source>
</evidence>
<comment type="similarity">
    <text evidence="1">Belongs to the AB hydrolase superfamily.</text>
</comment>
<dbReference type="FunCoup" id="A0A1Y2G7N6">
    <property type="interactions" value="321"/>
</dbReference>
<keyword evidence="5" id="KW-1185">Reference proteome</keyword>
<dbReference type="OrthoDB" id="8119704at2759"/>
<evidence type="ECO:0000313" key="5">
    <source>
        <dbReference type="Proteomes" id="UP000193648"/>
    </source>
</evidence>
<protein>
    <submittedName>
        <fullName evidence="4">Alpha/Beta hydrolase protein</fullName>
    </submittedName>
</protein>
<feature type="domain" description="AB hydrolase-1" evidence="3">
    <location>
        <begin position="61"/>
        <end position="294"/>
    </location>
</feature>
<dbReference type="FunFam" id="3.40.50.1820:FF:000039">
    <property type="entry name" value="Esterase ybfF"/>
    <property type="match status" value="1"/>
</dbReference>
<dbReference type="PANTHER" id="PTHR46118:SF4">
    <property type="entry name" value="PROTEIN ABHD11"/>
    <property type="match status" value="1"/>
</dbReference>
<dbReference type="InterPro" id="IPR029058">
    <property type="entry name" value="AB_hydrolase_fold"/>
</dbReference>
<dbReference type="GO" id="GO:0004806">
    <property type="term" value="F:triacylglycerol lipase activity"/>
    <property type="evidence" value="ECO:0007669"/>
    <property type="project" value="EnsemblFungi"/>
</dbReference>
<dbReference type="RefSeq" id="XP_021876069.1">
    <property type="nucleotide sequence ID" value="XM_022022295.1"/>
</dbReference>
<dbReference type="EMBL" id="MCFF01000064">
    <property type="protein sequence ID" value="ORZ00028.1"/>
    <property type="molecule type" value="Genomic_DNA"/>
</dbReference>
<dbReference type="Pfam" id="PF00561">
    <property type="entry name" value="Abhydrolase_1"/>
    <property type="match status" value="1"/>
</dbReference>
<dbReference type="GeneID" id="33564139"/>
<dbReference type="GO" id="GO:0005739">
    <property type="term" value="C:mitochondrion"/>
    <property type="evidence" value="ECO:0007669"/>
    <property type="project" value="EnsemblFungi"/>
</dbReference>